<dbReference type="GO" id="GO:0005886">
    <property type="term" value="C:plasma membrane"/>
    <property type="evidence" value="ECO:0007669"/>
    <property type="project" value="UniProtKB-SubCell"/>
</dbReference>
<sequence>MKESKGLEWWVVMLALIWLCGVGCFGFWEEERVALLQLKASINYPNGPSLPSWEDRVEVYNSMESDYCYWEGVECNETTSHVIKLFLNSTRDGSLGDWYFNASLFLPFKELRNLDLSNNQLVGWVANEGLVSSLQRLYIRHNYLNGSIHLQDFPATSNLEELDLSYNRNIASLTTMIGMKSLNKLQVLSMEGIIFNASVLHSLGALPSLRKLILAVEGLVTKKELRGLNNLEHLILDYSSINGSFLHNAGVMTSLRVLSLSNCGLRGSLPAQGFCDLKNLEELYLDDNDFEGIFPSCMGNLTSLRALDLSSNNLHGSVAHSPLTILTSLEYLSLSDNHFMIPFSFASFSNHSKLEVILRFCDLKNLEELYLDDNDFEGIFPSCMGNLTSLRALDLSSNNLHGSVAHSPLTILTSLEYLSLSDNHFMIPFSFASFSNHSKLEVILSDNNVATIENESQSWIPRFQLKFFSLSNCAIKTLPSFLYYQNEMIAVDLSHNNLLGKFPTWLLENNTRLELLNLENNSLMGSFQMPSYPNPHISQLDVSDNNITGQIPINLDMIFPSLEVVDMSNNMIDGRIPPSFGNLSSLLAIDLSHNRLSGRIPEHLQMGLSSLEFLKLSNNYLHGQIFGNLLNMGQLWVLHLDNNHFLGNIPDCLSNASTLSTVDISNNHLSGFLPQWIGNVSSLRQISLAKNHFEGPIPLGFCKLNFLPFLDLSENNLSGSVPACFNPSSIMHLHLNKNRLSGPLNLSFYDNSNLVTLDLGDNRFTGEIPNWIGKLSGLRVLILKRNNFGGSIPSQLCHLKQLSMIDLSQNRLSGPIPHCLSNITCEPSFEKSYLFLGQIELLYPRELPFSIMGINRYFDFQFNSYFVEILNAKETVEFTTKNSTYPYQGAVLDLISGIDFSCNELTGTIPPEIGNLSELFLLNLSHNNLLGSIPASLSNLSHIESLDLSYNNLTGSIPSELIKLNFLEVFSVAYNNLSGKTPDLKAQFATFSESSYEGNPYICGPPSHNNCTDVRAPSSIPKDSEDEQNDGGFTDMDVFHVSFLVSYIMLLLGTLAVLYVNPPWQRAWLHLVEACMTSCYYFVVDSFHKLFNRNIV</sequence>
<keyword evidence="8 12" id="KW-1133">Transmembrane helix</keyword>
<dbReference type="PANTHER" id="PTHR48062">
    <property type="entry name" value="RECEPTOR-LIKE PROTEIN 14"/>
    <property type="match status" value="1"/>
</dbReference>
<dbReference type="InterPro" id="IPR003591">
    <property type="entry name" value="Leu-rich_rpt_typical-subtyp"/>
</dbReference>
<evidence type="ECO:0000256" key="8">
    <source>
        <dbReference type="ARBA" id="ARBA00022989"/>
    </source>
</evidence>
<evidence type="ECO:0000256" key="11">
    <source>
        <dbReference type="ARBA" id="ARBA00023180"/>
    </source>
</evidence>
<evidence type="ECO:0000256" key="5">
    <source>
        <dbReference type="ARBA" id="ARBA00022692"/>
    </source>
</evidence>
<evidence type="ECO:0000259" key="13">
    <source>
        <dbReference type="Pfam" id="PF08263"/>
    </source>
</evidence>
<keyword evidence="6" id="KW-0732">Signal</keyword>
<evidence type="ECO:0000256" key="12">
    <source>
        <dbReference type="SAM" id="Phobius"/>
    </source>
</evidence>
<feature type="transmembrane region" description="Helical" evidence="12">
    <location>
        <begin position="7"/>
        <end position="28"/>
    </location>
</feature>
<keyword evidence="5 12" id="KW-0812">Transmembrane</keyword>
<feature type="domain" description="Leucine-rich repeat-containing N-terminal plant-type" evidence="13">
    <location>
        <begin position="30"/>
        <end position="76"/>
    </location>
</feature>
<name>A0ABC8SAJ1_9AQUA</name>
<dbReference type="Pfam" id="PF08263">
    <property type="entry name" value="LRRNT_2"/>
    <property type="match status" value="1"/>
</dbReference>
<dbReference type="InterPro" id="IPR032675">
    <property type="entry name" value="LRR_dom_sf"/>
</dbReference>
<gene>
    <name evidence="14" type="ORF">ILEXP_LOCUS21394</name>
</gene>
<dbReference type="PRINTS" id="PR00019">
    <property type="entry name" value="LEURICHRPT"/>
</dbReference>
<accession>A0ABC8SAJ1</accession>
<dbReference type="InterPro" id="IPR051502">
    <property type="entry name" value="RLP_Defense_Trigger"/>
</dbReference>
<keyword evidence="7" id="KW-0677">Repeat</keyword>
<keyword evidence="9 12" id="KW-0472">Membrane</keyword>
<dbReference type="Gene3D" id="3.80.10.10">
    <property type="entry name" value="Ribonuclease Inhibitor"/>
    <property type="match status" value="6"/>
</dbReference>
<comment type="subcellular location">
    <subcellularLocation>
        <location evidence="1">Cell membrane</location>
        <topology evidence="1">Single-pass type I membrane protein</topology>
    </subcellularLocation>
</comment>
<evidence type="ECO:0000256" key="7">
    <source>
        <dbReference type="ARBA" id="ARBA00022737"/>
    </source>
</evidence>
<feature type="transmembrane region" description="Helical" evidence="12">
    <location>
        <begin position="1038"/>
        <end position="1060"/>
    </location>
</feature>
<dbReference type="FunFam" id="3.80.10.10:FF:000095">
    <property type="entry name" value="LRR receptor-like serine/threonine-protein kinase GSO1"/>
    <property type="match status" value="1"/>
</dbReference>
<dbReference type="FunFam" id="3.80.10.10:FF:000213">
    <property type="entry name" value="Tyrosine-sulfated glycopeptide receptor 1"/>
    <property type="match status" value="1"/>
</dbReference>
<dbReference type="GO" id="GO:0006952">
    <property type="term" value="P:defense response"/>
    <property type="evidence" value="ECO:0007669"/>
    <property type="project" value="UniProtKB-ARBA"/>
</dbReference>
<evidence type="ECO:0000313" key="15">
    <source>
        <dbReference type="Proteomes" id="UP001642360"/>
    </source>
</evidence>
<keyword evidence="3" id="KW-1003">Cell membrane</keyword>
<evidence type="ECO:0000256" key="1">
    <source>
        <dbReference type="ARBA" id="ARBA00004251"/>
    </source>
</evidence>
<evidence type="ECO:0000256" key="6">
    <source>
        <dbReference type="ARBA" id="ARBA00022729"/>
    </source>
</evidence>
<proteinExistence type="inferred from homology"/>
<evidence type="ECO:0000256" key="9">
    <source>
        <dbReference type="ARBA" id="ARBA00023136"/>
    </source>
</evidence>
<evidence type="ECO:0000256" key="10">
    <source>
        <dbReference type="ARBA" id="ARBA00023170"/>
    </source>
</evidence>
<dbReference type="AlphaFoldDB" id="A0ABC8SAJ1"/>
<keyword evidence="4" id="KW-0433">Leucine-rich repeat</keyword>
<evidence type="ECO:0000256" key="3">
    <source>
        <dbReference type="ARBA" id="ARBA00022475"/>
    </source>
</evidence>
<keyword evidence="11" id="KW-0325">Glycoprotein</keyword>
<dbReference type="EMBL" id="CAUOFW020002358">
    <property type="protein sequence ID" value="CAK9153146.1"/>
    <property type="molecule type" value="Genomic_DNA"/>
</dbReference>
<dbReference type="SMART" id="SM00365">
    <property type="entry name" value="LRR_SD22"/>
    <property type="match status" value="7"/>
</dbReference>
<dbReference type="Pfam" id="PF13855">
    <property type="entry name" value="LRR_8"/>
    <property type="match status" value="4"/>
</dbReference>
<evidence type="ECO:0000256" key="4">
    <source>
        <dbReference type="ARBA" id="ARBA00022614"/>
    </source>
</evidence>
<dbReference type="PROSITE" id="PS51450">
    <property type="entry name" value="LRR"/>
    <property type="match status" value="1"/>
</dbReference>
<evidence type="ECO:0000313" key="14">
    <source>
        <dbReference type="EMBL" id="CAK9153146.1"/>
    </source>
</evidence>
<evidence type="ECO:0000256" key="2">
    <source>
        <dbReference type="ARBA" id="ARBA00009592"/>
    </source>
</evidence>
<dbReference type="Pfam" id="PF00560">
    <property type="entry name" value="LRR_1"/>
    <property type="match status" value="5"/>
</dbReference>
<dbReference type="Proteomes" id="UP001642360">
    <property type="component" value="Unassembled WGS sequence"/>
</dbReference>
<dbReference type="FunFam" id="3.80.10.10:FF:000041">
    <property type="entry name" value="LRR receptor-like serine/threonine-protein kinase ERECTA"/>
    <property type="match status" value="2"/>
</dbReference>
<dbReference type="InterPro" id="IPR013210">
    <property type="entry name" value="LRR_N_plant-typ"/>
</dbReference>
<protein>
    <recommendedName>
        <fullName evidence="13">Leucine-rich repeat-containing N-terminal plant-type domain-containing protein</fullName>
    </recommendedName>
</protein>
<reference evidence="14 15" key="1">
    <citation type="submission" date="2024-02" db="EMBL/GenBank/DDBJ databases">
        <authorList>
            <person name="Vignale AGUSTIN F."/>
            <person name="Sosa J E."/>
            <person name="Modenutti C."/>
        </authorList>
    </citation>
    <scope>NUCLEOTIDE SEQUENCE [LARGE SCALE GENOMIC DNA]</scope>
</reference>
<dbReference type="GO" id="GO:0051707">
    <property type="term" value="P:response to other organism"/>
    <property type="evidence" value="ECO:0007669"/>
    <property type="project" value="UniProtKB-ARBA"/>
</dbReference>
<organism evidence="14 15">
    <name type="scientific">Ilex paraguariensis</name>
    <name type="common">yerba mate</name>
    <dbReference type="NCBI Taxonomy" id="185542"/>
    <lineage>
        <taxon>Eukaryota</taxon>
        <taxon>Viridiplantae</taxon>
        <taxon>Streptophyta</taxon>
        <taxon>Embryophyta</taxon>
        <taxon>Tracheophyta</taxon>
        <taxon>Spermatophyta</taxon>
        <taxon>Magnoliopsida</taxon>
        <taxon>eudicotyledons</taxon>
        <taxon>Gunneridae</taxon>
        <taxon>Pentapetalae</taxon>
        <taxon>asterids</taxon>
        <taxon>campanulids</taxon>
        <taxon>Aquifoliales</taxon>
        <taxon>Aquifoliaceae</taxon>
        <taxon>Ilex</taxon>
    </lineage>
</organism>
<comment type="caution">
    <text evidence="14">The sequence shown here is derived from an EMBL/GenBank/DDBJ whole genome shotgun (WGS) entry which is preliminary data.</text>
</comment>
<keyword evidence="15" id="KW-1185">Reference proteome</keyword>
<dbReference type="InterPro" id="IPR001611">
    <property type="entry name" value="Leu-rich_rpt"/>
</dbReference>
<dbReference type="PANTHER" id="PTHR48062:SF21">
    <property type="entry name" value="RECEPTOR-LIKE PROTEIN 12"/>
    <property type="match status" value="1"/>
</dbReference>
<dbReference type="SUPFAM" id="SSF52047">
    <property type="entry name" value="RNI-like"/>
    <property type="match status" value="2"/>
</dbReference>
<comment type="similarity">
    <text evidence="2">Belongs to the RLP family.</text>
</comment>
<feature type="transmembrane region" description="Helical" evidence="12">
    <location>
        <begin position="1067"/>
        <end position="1084"/>
    </location>
</feature>
<keyword evidence="10" id="KW-0675">Receptor</keyword>
<dbReference type="SMART" id="SM00369">
    <property type="entry name" value="LRR_TYP"/>
    <property type="match status" value="12"/>
</dbReference>